<evidence type="ECO:0000256" key="5">
    <source>
        <dbReference type="SAM" id="Phobius"/>
    </source>
</evidence>
<accession>A0A0D6P3B9</accession>
<evidence type="ECO:0000256" key="1">
    <source>
        <dbReference type="ARBA" id="ARBA00004141"/>
    </source>
</evidence>
<comment type="subcellular location">
    <subcellularLocation>
        <location evidence="1">Membrane</location>
        <topology evidence="1">Multi-pass membrane protein</topology>
    </subcellularLocation>
</comment>
<name>A0A0D6P3B9_9PROT</name>
<evidence type="ECO:0000313" key="7">
    <source>
        <dbReference type="EMBL" id="GAN76255.1"/>
    </source>
</evidence>
<gene>
    <name evidence="7" type="ORF">Asru_0079_11</name>
</gene>
<dbReference type="SUPFAM" id="SSF103473">
    <property type="entry name" value="MFS general substrate transporter"/>
    <property type="match status" value="1"/>
</dbReference>
<dbReference type="PANTHER" id="PTHR23508:SF10">
    <property type="entry name" value="CARBOXYLIC ACID TRANSPORTER PROTEIN HOMOLOG"/>
    <property type="match status" value="1"/>
</dbReference>
<dbReference type="EMBL" id="BANB01000079">
    <property type="protein sequence ID" value="GAN76255.1"/>
    <property type="molecule type" value="Genomic_DNA"/>
</dbReference>
<protein>
    <submittedName>
        <fullName evidence="7">Sugar transporter</fullName>
    </submittedName>
</protein>
<keyword evidence="2 5" id="KW-0812">Transmembrane</keyword>
<dbReference type="PROSITE" id="PS50850">
    <property type="entry name" value="MFS"/>
    <property type="match status" value="1"/>
</dbReference>
<evidence type="ECO:0000256" key="3">
    <source>
        <dbReference type="ARBA" id="ARBA00022989"/>
    </source>
</evidence>
<dbReference type="CDD" id="cd17316">
    <property type="entry name" value="MFS_SV2_like"/>
    <property type="match status" value="1"/>
</dbReference>
<dbReference type="PROSITE" id="PS00217">
    <property type="entry name" value="SUGAR_TRANSPORT_2"/>
    <property type="match status" value="1"/>
</dbReference>
<dbReference type="InterPro" id="IPR036259">
    <property type="entry name" value="MFS_trans_sf"/>
</dbReference>
<feature type="transmembrane region" description="Helical" evidence="5">
    <location>
        <begin position="279"/>
        <end position="303"/>
    </location>
</feature>
<feature type="domain" description="Major facilitator superfamily (MFS) profile" evidence="6">
    <location>
        <begin position="11"/>
        <end position="391"/>
    </location>
</feature>
<dbReference type="InterPro" id="IPR020846">
    <property type="entry name" value="MFS_dom"/>
</dbReference>
<sequence length="406" mass="43586">MNDRLKAQRHVVAACYLGWTLDAFDFFILIFVLKQVAASFHTTLTPITWAIFLTLLLRVIGSVIFGRLADRYGRRPTLMANVLIYAALEFATGFAPTLTVFLILRGLYGIAMGGEWGVGASLTMESIPDSWRGPVSGILQAGYPSGYLLASLLNYAEPLLGWRGMFMVGAAPALLVLYIRSSVPESPDWTARTEAERRAPILDVLRRHLPLTIYAVAMMTAFNFFSHGTQDLYPSAFLAGQHGFDPATVSTIAVVYNVGAILGGLFFGTLSQRIGRRMAIVIAALLSLAAIPLWAFAGAPVWIGLGAFLMQFCVQGAWGVVPAHLNELSPAEVRGTFPGLVYQLGNFIASGNATIQASIGAHMGHDYRWALAGVAGAAGLVIAVVVGSGREARHVTMRRADEGPAA</sequence>
<dbReference type="InterPro" id="IPR005828">
    <property type="entry name" value="MFS_sugar_transport-like"/>
</dbReference>
<feature type="transmembrane region" description="Helical" evidence="5">
    <location>
        <begin position="247"/>
        <end position="267"/>
    </location>
</feature>
<feature type="transmembrane region" description="Helical" evidence="5">
    <location>
        <begin position="12"/>
        <end position="34"/>
    </location>
</feature>
<dbReference type="OrthoDB" id="5368493at2"/>
<organism evidence="7 8">
    <name type="scientific">Acidisphaera rubrifaciens HS-AP3</name>
    <dbReference type="NCBI Taxonomy" id="1231350"/>
    <lineage>
        <taxon>Bacteria</taxon>
        <taxon>Pseudomonadati</taxon>
        <taxon>Pseudomonadota</taxon>
        <taxon>Alphaproteobacteria</taxon>
        <taxon>Acetobacterales</taxon>
        <taxon>Acetobacteraceae</taxon>
        <taxon>Acidisphaera</taxon>
    </lineage>
</organism>
<keyword evidence="7" id="KW-0762">Sugar transport</keyword>
<evidence type="ECO:0000259" key="6">
    <source>
        <dbReference type="PROSITE" id="PS50850"/>
    </source>
</evidence>
<evidence type="ECO:0000313" key="8">
    <source>
        <dbReference type="Proteomes" id="UP000032680"/>
    </source>
</evidence>
<dbReference type="Pfam" id="PF07690">
    <property type="entry name" value="MFS_1"/>
    <property type="match status" value="1"/>
</dbReference>
<dbReference type="PANTHER" id="PTHR23508">
    <property type="entry name" value="CARBOXYLIC ACID TRANSPORTER PROTEIN HOMOLOG"/>
    <property type="match status" value="1"/>
</dbReference>
<keyword evidence="7" id="KW-0813">Transport</keyword>
<feature type="transmembrane region" description="Helical" evidence="5">
    <location>
        <begin position="160"/>
        <end position="179"/>
    </location>
</feature>
<dbReference type="Proteomes" id="UP000032680">
    <property type="component" value="Unassembled WGS sequence"/>
</dbReference>
<proteinExistence type="predicted"/>
<keyword evidence="4 5" id="KW-0472">Membrane</keyword>
<dbReference type="InterPro" id="IPR005829">
    <property type="entry name" value="Sugar_transporter_CS"/>
</dbReference>
<dbReference type="RefSeq" id="WP_048860055.1">
    <property type="nucleotide sequence ID" value="NZ_BANB01000079.1"/>
</dbReference>
<keyword evidence="3 5" id="KW-1133">Transmembrane helix</keyword>
<dbReference type="Gene3D" id="1.20.1250.20">
    <property type="entry name" value="MFS general substrate transporter like domains"/>
    <property type="match status" value="2"/>
</dbReference>
<keyword evidence="8" id="KW-1185">Reference proteome</keyword>
<comment type="caution">
    <text evidence="7">The sequence shown here is derived from an EMBL/GenBank/DDBJ whole genome shotgun (WGS) entry which is preliminary data.</text>
</comment>
<feature type="transmembrane region" description="Helical" evidence="5">
    <location>
        <begin position="78"/>
        <end position="104"/>
    </location>
</feature>
<feature type="transmembrane region" description="Helical" evidence="5">
    <location>
        <begin position="369"/>
        <end position="389"/>
    </location>
</feature>
<dbReference type="AlphaFoldDB" id="A0A0D6P3B9"/>
<feature type="transmembrane region" description="Helical" evidence="5">
    <location>
        <begin position="208"/>
        <end position="227"/>
    </location>
</feature>
<dbReference type="Pfam" id="PF00083">
    <property type="entry name" value="Sugar_tr"/>
    <property type="match status" value="1"/>
</dbReference>
<dbReference type="GO" id="GO:0046943">
    <property type="term" value="F:carboxylic acid transmembrane transporter activity"/>
    <property type="evidence" value="ECO:0007669"/>
    <property type="project" value="TreeGrafter"/>
</dbReference>
<evidence type="ECO:0000256" key="4">
    <source>
        <dbReference type="ARBA" id="ARBA00023136"/>
    </source>
</evidence>
<feature type="transmembrane region" description="Helical" evidence="5">
    <location>
        <begin position="46"/>
        <end position="66"/>
    </location>
</feature>
<dbReference type="GO" id="GO:0005886">
    <property type="term" value="C:plasma membrane"/>
    <property type="evidence" value="ECO:0007669"/>
    <property type="project" value="TreeGrafter"/>
</dbReference>
<dbReference type="InterPro" id="IPR011701">
    <property type="entry name" value="MFS"/>
</dbReference>
<reference evidence="7 8" key="1">
    <citation type="submission" date="2012-11" db="EMBL/GenBank/DDBJ databases">
        <title>Whole genome sequence of Acidisphaera rubrifaciens HS-AP3.</title>
        <authorList>
            <person name="Azuma Y."/>
            <person name="Higashiura N."/>
            <person name="Hirakawa H."/>
            <person name="Matsushita K."/>
        </authorList>
    </citation>
    <scope>NUCLEOTIDE SEQUENCE [LARGE SCALE GENOMIC DNA]</scope>
    <source>
        <strain evidence="7 8">HS-AP3</strain>
    </source>
</reference>
<evidence type="ECO:0000256" key="2">
    <source>
        <dbReference type="ARBA" id="ARBA00022692"/>
    </source>
</evidence>